<dbReference type="Pfam" id="PF09349">
    <property type="entry name" value="OHCU_decarbox"/>
    <property type="match status" value="1"/>
</dbReference>
<dbReference type="GO" id="GO:0019628">
    <property type="term" value="P:urate catabolic process"/>
    <property type="evidence" value="ECO:0007669"/>
    <property type="project" value="TreeGrafter"/>
</dbReference>
<dbReference type="InterPro" id="IPR036778">
    <property type="entry name" value="OHCU_decarboxylase_sf"/>
</dbReference>
<gene>
    <name evidence="8" type="primary">uraD</name>
    <name evidence="8" type="ORF">D6T64_11255</name>
</gene>
<evidence type="ECO:0000256" key="5">
    <source>
        <dbReference type="ARBA" id="ARBA00022793"/>
    </source>
</evidence>
<dbReference type="RefSeq" id="WP_119974764.1">
    <property type="nucleotide sequence ID" value="NZ_JBHSQA010000007.1"/>
</dbReference>
<reference evidence="8 9" key="1">
    <citation type="submission" date="2018-09" db="EMBL/GenBank/DDBJ databases">
        <title>Novel species of Cryobacterium.</title>
        <authorList>
            <person name="Liu Q."/>
            <person name="Xin Y.-H."/>
        </authorList>
    </citation>
    <scope>NUCLEOTIDE SEQUENCE [LARGE SCALE GENOMIC DNA]</scope>
    <source>
        <strain evidence="8 9">Hh39</strain>
    </source>
</reference>
<dbReference type="AlphaFoldDB" id="A0A3A5MDM2"/>
<organism evidence="8 9">
    <name type="scientific">Cryobacterium melibiosiphilum</name>
    <dbReference type="NCBI Taxonomy" id="995039"/>
    <lineage>
        <taxon>Bacteria</taxon>
        <taxon>Bacillati</taxon>
        <taxon>Actinomycetota</taxon>
        <taxon>Actinomycetes</taxon>
        <taxon>Micrococcales</taxon>
        <taxon>Microbacteriaceae</taxon>
        <taxon>Cryobacterium</taxon>
    </lineage>
</organism>
<dbReference type="SUPFAM" id="SSF158694">
    <property type="entry name" value="UraD-Like"/>
    <property type="match status" value="1"/>
</dbReference>
<dbReference type="Proteomes" id="UP000272015">
    <property type="component" value="Unassembled WGS sequence"/>
</dbReference>
<dbReference type="EMBL" id="QZVS01000084">
    <property type="protein sequence ID" value="RJT88217.1"/>
    <property type="molecule type" value="Genomic_DNA"/>
</dbReference>
<sequence length="167" mass="18339">MSPSLLTLSPEQLREPLHACLAVPRWIDAVAAHAPYASTADLLDVARDAALSLTRSEVDEAMQEHPRIGEVPVAAPEQAQRFSRAEQNSADAGDETLAVAMLEGNRAYEERFGRVFLIRAAGRTRAQILEELHRRLGLSDEEEAVIVAHELRDIALLRLEALAGRAE</sequence>
<protein>
    <recommendedName>
        <fullName evidence="3">2-oxo-4-hydroxy-4-carboxy-5-ureidoimidazoline decarboxylase</fullName>
        <ecNumber evidence="3">4.1.1.97</ecNumber>
    </recommendedName>
</protein>
<keyword evidence="9" id="KW-1185">Reference proteome</keyword>
<evidence type="ECO:0000256" key="2">
    <source>
        <dbReference type="ARBA" id="ARBA00004754"/>
    </source>
</evidence>
<evidence type="ECO:0000313" key="9">
    <source>
        <dbReference type="Proteomes" id="UP000272015"/>
    </source>
</evidence>
<dbReference type="NCBIfam" id="NF010372">
    <property type="entry name" value="PRK13798.1"/>
    <property type="match status" value="1"/>
</dbReference>
<dbReference type="OrthoDB" id="5243781at2"/>
<dbReference type="InterPro" id="IPR017595">
    <property type="entry name" value="OHCU_decarboxylase-2"/>
</dbReference>
<comment type="pathway">
    <text evidence="2">Purine metabolism; urate degradation; (S)-allantoin from urate: step 3/3.</text>
</comment>
<dbReference type="PANTHER" id="PTHR43466:SF1">
    <property type="entry name" value="2-OXO-4-HYDROXY-4-CARBOXY-5-UREIDOIMIDAZOLINE DECARBOXYLASE-RELATED"/>
    <property type="match status" value="1"/>
</dbReference>
<keyword evidence="4" id="KW-0659">Purine metabolism</keyword>
<evidence type="ECO:0000313" key="8">
    <source>
        <dbReference type="EMBL" id="RJT88217.1"/>
    </source>
</evidence>
<keyword evidence="6 8" id="KW-0456">Lyase</keyword>
<dbReference type="GO" id="GO:0051997">
    <property type="term" value="F:2-oxo-4-hydroxy-4-carboxy-5-ureidoimidazoline decarboxylase activity"/>
    <property type="evidence" value="ECO:0007669"/>
    <property type="project" value="UniProtKB-EC"/>
</dbReference>
<evidence type="ECO:0000256" key="1">
    <source>
        <dbReference type="ARBA" id="ARBA00001163"/>
    </source>
</evidence>
<accession>A0A3A5MDM2</accession>
<dbReference type="Gene3D" id="1.10.3330.10">
    <property type="entry name" value="Oxo-4-hydroxy-4-carboxy-5-ureidoimidazoline decarboxylase"/>
    <property type="match status" value="1"/>
</dbReference>
<proteinExistence type="predicted"/>
<evidence type="ECO:0000256" key="4">
    <source>
        <dbReference type="ARBA" id="ARBA00022631"/>
    </source>
</evidence>
<name>A0A3A5MDM2_9MICO</name>
<dbReference type="InterPro" id="IPR018020">
    <property type="entry name" value="OHCU_decarboxylase"/>
</dbReference>
<dbReference type="EC" id="4.1.1.97" evidence="3"/>
<comment type="catalytic activity">
    <reaction evidence="1">
        <text>5-hydroxy-2-oxo-4-ureido-2,5-dihydro-1H-imidazole-5-carboxylate + H(+) = (S)-allantoin + CO2</text>
        <dbReference type="Rhea" id="RHEA:26301"/>
        <dbReference type="ChEBI" id="CHEBI:15378"/>
        <dbReference type="ChEBI" id="CHEBI:15678"/>
        <dbReference type="ChEBI" id="CHEBI:16526"/>
        <dbReference type="ChEBI" id="CHEBI:58639"/>
        <dbReference type="EC" id="4.1.1.97"/>
    </reaction>
</comment>
<dbReference type="GO" id="GO:0006144">
    <property type="term" value="P:purine nucleobase metabolic process"/>
    <property type="evidence" value="ECO:0007669"/>
    <property type="project" value="UniProtKB-KW"/>
</dbReference>
<evidence type="ECO:0000256" key="6">
    <source>
        <dbReference type="ARBA" id="ARBA00023239"/>
    </source>
</evidence>
<evidence type="ECO:0000259" key="7">
    <source>
        <dbReference type="Pfam" id="PF09349"/>
    </source>
</evidence>
<feature type="domain" description="Oxo-4-hydroxy-4-carboxy-5-ureidoimidazoline decarboxylase" evidence="7">
    <location>
        <begin position="8"/>
        <end position="160"/>
    </location>
</feature>
<dbReference type="NCBIfam" id="TIGR03180">
    <property type="entry name" value="UraD_2"/>
    <property type="match status" value="1"/>
</dbReference>
<keyword evidence="5" id="KW-0210">Decarboxylase</keyword>
<evidence type="ECO:0000256" key="3">
    <source>
        <dbReference type="ARBA" id="ARBA00012257"/>
    </source>
</evidence>
<dbReference type="PANTHER" id="PTHR43466">
    <property type="entry name" value="2-OXO-4-HYDROXY-4-CARBOXY-5-UREIDOIMIDAZOLINE DECARBOXYLASE-RELATED"/>
    <property type="match status" value="1"/>
</dbReference>
<comment type="caution">
    <text evidence="8">The sequence shown here is derived from an EMBL/GenBank/DDBJ whole genome shotgun (WGS) entry which is preliminary data.</text>
</comment>